<protein>
    <recommendedName>
        <fullName evidence="5">Citrate synthase</fullName>
    </recommendedName>
</protein>
<dbReference type="SUPFAM" id="SSF48256">
    <property type="entry name" value="Citrate synthase"/>
    <property type="match status" value="1"/>
</dbReference>
<organism evidence="8 9">
    <name type="scientific">Vasconcelosia minhoensis LEGE 07310</name>
    <dbReference type="NCBI Taxonomy" id="915328"/>
    <lineage>
        <taxon>Bacteria</taxon>
        <taxon>Bacillati</taxon>
        <taxon>Cyanobacteriota</taxon>
        <taxon>Cyanophyceae</taxon>
        <taxon>Nodosilineales</taxon>
        <taxon>Cymatolegaceae</taxon>
        <taxon>Vasconcelosia</taxon>
        <taxon>Vasconcelosia minhoensis</taxon>
    </lineage>
</organism>
<reference evidence="8" key="1">
    <citation type="submission" date="2020-10" db="EMBL/GenBank/DDBJ databases">
        <authorList>
            <person name="Castelo-Branco R."/>
            <person name="Eusebio N."/>
            <person name="Adriana R."/>
            <person name="Vieira A."/>
            <person name="Brugerolle De Fraissinette N."/>
            <person name="Rezende De Castro R."/>
            <person name="Schneider M.P."/>
            <person name="Vasconcelos V."/>
            <person name="Leao P.N."/>
        </authorList>
    </citation>
    <scope>NUCLEOTIDE SEQUENCE</scope>
    <source>
        <strain evidence="8">LEGE 07310</strain>
    </source>
</reference>
<evidence type="ECO:0000313" key="9">
    <source>
        <dbReference type="Proteomes" id="UP000636505"/>
    </source>
</evidence>
<dbReference type="AlphaFoldDB" id="A0A8J7DED5"/>
<dbReference type="Pfam" id="PF00285">
    <property type="entry name" value="Citrate_synt"/>
    <property type="match status" value="1"/>
</dbReference>
<dbReference type="InterPro" id="IPR002020">
    <property type="entry name" value="Citrate_synthase"/>
</dbReference>
<dbReference type="PROSITE" id="PS00480">
    <property type="entry name" value="CITRATE_SYNTHASE"/>
    <property type="match status" value="1"/>
</dbReference>
<proteinExistence type="inferred from homology"/>
<dbReference type="InterPro" id="IPR016142">
    <property type="entry name" value="Citrate_synth-like_lrg_a-sub"/>
</dbReference>
<comment type="pathway">
    <text evidence="1">Carbohydrate metabolism; tricarboxylic acid cycle.</text>
</comment>
<evidence type="ECO:0000256" key="4">
    <source>
        <dbReference type="ARBA" id="ARBA00049288"/>
    </source>
</evidence>
<dbReference type="InterPro" id="IPR016143">
    <property type="entry name" value="Citrate_synth-like_sm_a-sub"/>
</dbReference>
<dbReference type="GO" id="GO:0006099">
    <property type="term" value="P:tricarboxylic acid cycle"/>
    <property type="evidence" value="ECO:0007669"/>
    <property type="project" value="UniProtKB-UniPathway"/>
</dbReference>
<comment type="caution">
    <text evidence="8">The sequence shown here is derived from an EMBL/GenBank/DDBJ whole genome shotgun (WGS) entry which is preliminary data.</text>
</comment>
<keyword evidence="9" id="KW-1185">Reference proteome</keyword>
<dbReference type="Gene3D" id="1.10.580.10">
    <property type="entry name" value="Citrate Synthase, domain 1"/>
    <property type="match status" value="1"/>
</dbReference>
<dbReference type="Proteomes" id="UP000636505">
    <property type="component" value="Unassembled WGS sequence"/>
</dbReference>
<dbReference type="Gene3D" id="1.10.230.10">
    <property type="entry name" value="Cytochrome P450-Terp, domain 2"/>
    <property type="match status" value="1"/>
</dbReference>
<evidence type="ECO:0000256" key="1">
    <source>
        <dbReference type="ARBA" id="ARBA00005163"/>
    </source>
</evidence>
<comment type="similarity">
    <text evidence="2 5 7">Belongs to the citrate synthase family.</text>
</comment>
<dbReference type="PANTHER" id="PTHR11739:SF4">
    <property type="entry name" value="CITRATE SYNTHASE, PEROXISOMAL"/>
    <property type="match status" value="1"/>
</dbReference>
<feature type="active site" evidence="6">
    <location>
        <position position="262"/>
    </location>
</feature>
<evidence type="ECO:0000313" key="8">
    <source>
        <dbReference type="EMBL" id="MBE9079718.1"/>
    </source>
</evidence>
<gene>
    <name evidence="8" type="ORF">IQ241_20895</name>
</gene>
<comment type="catalytic activity">
    <reaction evidence="4">
        <text>oxaloacetate + acetyl-CoA + H2O = citrate + CoA + H(+)</text>
        <dbReference type="Rhea" id="RHEA:16845"/>
        <dbReference type="ChEBI" id="CHEBI:15377"/>
        <dbReference type="ChEBI" id="CHEBI:15378"/>
        <dbReference type="ChEBI" id="CHEBI:16452"/>
        <dbReference type="ChEBI" id="CHEBI:16947"/>
        <dbReference type="ChEBI" id="CHEBI:57287"/>
        <dbReference type="ChEBI" id="CHEBI:57288"/>
        <dbReference type="EC" id="2.3.3.16"/>
    </reaction>
</comment>
<sequence length="371" mass="40338">MQSHTQNGQQAAPIRRGLKDIILDKTYISDLRTDEIGLIYRGYPVNRLVEVANYEQVVHLLLYGHLPTAAEQTELHQRFVAYRALPDWVTGLIQTLRQAHPLVVLRTVVSALGAESVDEGLAESMLRLIAQAGSAIALHQALRADRRLPPSDPALSHPANYLYQVTGQRPTPATTAIIERSFILLAEHGSNASTFAGRVAASTGADGHAAMTAALGSLGGALHGGAMEDVIGMLAAIDYEGDVFQQLKQRRKQGKRISGFGHRIYKTVDPRAPLLKAAAQSLSQAQGSELFAKAEAVEQAMSPYKRLGVNVNVDFYLSLVYSLLDIPADLITLTAGHSRMAGWAAHILEQRQNNVLIRPSMLYVGKVKSEK</sequence>
<keyword evidence="3 5" id="KW-0808">Transferase</keyword>
<dbReference type="RefSeq" id="WP_193910955.1">
    <property type="nucleotide sequence ID" value="NZ_JADEXG010000065.1"/>
</dbReference>
<evidence type="ECO:0000256" key="5">
    <source>
        <dbReference type="PIRNR" id="PIRNR001369"/>
    </source>
</evidence>
<dbReference type="InterPro" id="IPR019810">
    <property type="entry name" value="Citrate_synthase_AS"/>
</dbReference>
<dbReference type="GO" id="GO:0036440">
    <property type="term" value="F:citrate synthase activity"/>
    <property type="evidence" value="ECO:0007669"/>
    <property type="project" value="UniProtKB-EC"/>
</dbReference>
<dbReference type="UniPathway" id="UPA00223"/>
<dbReference type="GO" id="GO:0005975">
    <property type="term" value="P:carbohydrate metabolic process"/>
    <property type="evidence" value="ECO:0007669"/>
    <property type="project" value="TreeGrafter"/>
</dbReference>
<evidence type="ECO:0000256" key="2">
    <source>
        <dbReference type="ARBA" id="ARBA00010566"/>
    </source>
</evidence>
<feature type="active site" evidence="6">
    <location>
        <position position="314"/>
    </location>
</feature>
<dbReference type="InterPro" id="IPR024176">
    <property type="entry name" value="Citrate_synthase_bac-typ"/>
</dbReference>
<dbReference type="PRINTS" id="PR00143">
    <property type="entry name" value="CITRTSNTHASE"/>
</dbReference>
<evidence type="ECO:0000256" key="7">
    <source>
        <dbReference type="RuleBase" id="RU003406"/>
    </source>
</evidence>
<name>A0A8J7DED5_9CYAN</name>
<dbReference type="PIRSF" id="PIRSF001369">
    <property type="entry name" value="Citrate_synth"/>
    <property type="match status" value="1"/>
</dbReference>
<evidence type="ECO:0000256" key="3">
    <source>
        <dbReference type="ARBA" id="ARBA00022679"/>
    </source>
</evidence>
<dbReference type="GO" id="GO:0005829">
    <property type="term" value="C:cytosol"/>
    <property type="evidence" value="ECO:0007669"/>
    <property type="project" value="TreeGrafter"/>
</dbReference>
<accession>A0A8J7DED5</accession>
<dbReference type="EMBL" id="JADEXG010000065">
    <property type="protein sequence ID" value="MBE9079718.1"/>
    <property type="molecule type" value="Genomic_DNA"/>
</dbReference>
<dbReference type="PANTHER" id="PTHR11739">
    <property type="entry name" value="CITRATE SYNTHASE"/>
    <property type="match status" value="1"/>
</dbReference>
<dbReference type="InterPro" id="IPR036969">
    <property type="entry name" value="Citrate_synthase_sf"/>
</dbReference>
<evidence type="ECO:0000256" key="6">
    <source>
        <dbReference type="PIRSR" id="PIRSR001369-1"/>
    </source>
</evidence>